<evidence type="ECO:0000256" key="3">
    <source>
        <dbReference type="ARBA" id="ARBA00023242"/>
    </source>
</evidence>
<protein>
    <recommendedName>
        <fullName evidence="5">Ribosomal eL28/Mak16 domain-containing protein</fullName>
    </recommendedName>
</protein>
<proteinExistence type="inferred from homology"/>
<evidence type="ECO:0000259" key="5">
    <source>
        <dbReference type="Pfam" id="PF01778"/>
    </source>
</evidence>
<dbReference type="GeneID" id="77807381"/>
<dbReference type="InterPro" id="IPR029004">
    <property type="entry name" value="Ribosomal_eL28/Mak16"/>
</dbReference>
<name>A0ABY7CAF3_9BASI</name>
<evidence type="ECO:0000313" key="6">
    <source>
        <dbReference type="EMBL" id="WAQ82148.1"/>
    </source>
</evidence>
<dbReference type="PANTHER" id="PTHR23405:SF4">
    <property type="entry name" value="PROTEIN MAK16 HOMOLOG"/>
    <property type="match status" value="1"/>
</dbReference>
<dbReference type="Pfam" id="PF04874">
    <property type="entry name" value="Mak16"/>
    <property type="match status" value="1"/>
</dbReference>
<feature type="region of interest" description="Disordered" evidence="4">
    <location>
        <begin position="1"/>
        <end position="45"/>
    </location>
</feature>
<dbReference type="Proteomes" id="UP001164743">
    <property type="component" value="Chromosome 2A"/>
</dbReference>
<comment type="subcellular location">
    <subcellularLocation>
        <location evidence="1">Nucleus</location>
    </subcellularLocation>
</comment>
<evidence type="ECO:0000256" key="1">
    <source>
        <dbReference type="ARBA" id="ARBA00004123"/>
    </source>
</evidence>
<feature type="region of interest" description="Disordered" evidence="4">
    <location>
        <begin position="426"/>
        <end position="557"/>
    </location>
</feature>
<comment type="similarity">
    <text evidence="2">Belongs to the MAK16 family.</text>
</comment>
<dbReference type="Gene3D" id="3.30.390.110">
    <property type="match status" value="1"/>
</dbReference>
<dbReference type="Pfam" id="PF01778">
    <property type="entry name" value="Ribosomal_L28e"/>
    <property type="match status" value="1"/>
</dbReference>
<evidence type="ECO:0000256" key="4">
    <source>
        <dbReference type="SAM" id="MobiDB-lite"/>
    </source>
</evidence>
<sequence>MSSEKPKKPLSKLQRRIQAGLAGASSTSASSIQPKTTTTGESGPMEIVETTLRAGVDSPSSLARDFSFLPTPPSLFAPPSKFANALPRPDRQSNQSFFSLPKDLFLQPCLPNAFDGPSPDDEVLIARQGSSLAQFLITGFAILPSRKRNPTLTTAHVIAHLTPRPPALMYWLPLEQVHYTAHAPERQLRLCKPNLLMRNRLRNRTSHTEVNSNAKRNHLLRLDDRIRESRGETMNQGRQSNRGYFKSTNFGDSPALSLPLVLEITDEDPMPSCPLANSRYATVREIGGIVYLFQKTVERAHSPANLWEKTRLSTNYAKALEQIDSSLIYWPDYMIHRCKQRLTKITQYLIKIRRLKNKELPQLVAIKSKTERRERAREAKALSAARLTKTLEKELIGRLKSKTYGDAPLNVNEDVWRSVLEGEKRKELEQENELELEDEETDEESDDEEEEEEREFVSDLEESDLEDMEDWDGLSDDDDEEEADSADSDASDDDAEGLDLNIDKGSSSKRKANQQPSQPAQKKIRPTNPQDPKTKKKRKPRMEIEYEEEQEWLGTQV</sequence>
<organism evidence="6 7">
    <name type="scientific">Puccinia triticina</name>
    <dbReference type="NCBI Taxonomy" id="208348"/>
    <lineage>
        <taxon>Eukaryota</taxon>
        <taxon>Fungi</taxon>
        <taxon>Dikarya</taxon>
        <taxon>Basidiomycota</taxon>
        <taxon>Pucciniomycotina</taxon>
        <taxon>Pucciniomycetes</taxon>
        <taxon>Pucciniales</taxon>
        <taxon>Pucciniaceae</taxon>
        <taxon>Puccinia</taxon>
    </lineage>
</organism>
<dbReference type="RefSeq" id="XP_053017703.1">
    <property type="nucleotide sequence ID" value="XM_053166486.1"/>
</dbReference>
<accession>A0ABY7CAF3</accession>
<gene>
    <name evidence="6" type="ORF">PtA15_2A463</name>
</gene>
<feature type="compositionally biased region" description="Polar residues" evidence="4">
    <location>
        <begin position="32"/>
        <end position="41"/>
    </location>
</feature>
<dbReference type="InterPro" id="IPR006958">
    <property type="entry name" value="Mak16"/>
</dbReference>
<reference evidence="6" key="1">
    <citation type="submission" date="2022-10" db="EMBL/GenBank/DDBJ databases">
        <title>Puccinia triticina Genome sequencing and assembly.</title>
        <authorList>
            <person name="Li C."/>
        </authorList>
    </citation>
    <scope>NUCLEOTIDE SEQUENCE</scope>
    <source>
        <strain evidence="6">Pt15</strain>
    </source>
</reference>
<feature type="domain" description="Ribosomal eL28/Mak16" evidence="5">
    <location>
        <begin position="272"/>
        <end position="348"/>
    </location>
</feature>
<keyword evidence="7" id="KW-1185">Reference proteome</keyword>
<keyword evidence="3" id="KW-0539">Nucleus</keyword>
<feature type="compositionally biased region" description="Acidic residues" evidence="4">
    <location>
        <begin position="430"/>
        <end position="497"/>
    </location>
</feature>
<dbReference type="PANTHER" id="PTHR23405">
    <property type="entry name" value="MAINTENANCE OF KILLER 16 MAK16 PROTEIN-RELATED"/>
    <property type="match status" value="1"/>
</dbReference>
<evidence type="ECO:0000313" key="7">
    <source>
        <dbReference type="Proteomes" id="UP001164743"/>
    </source>
</evidence>
<evidence type="ECO:0000256" key="2">
    <source>
        <dbReference type="ARBA" id="ARBA00005514"/>
    </source>
</evidence>
<feature type="compositionally biased region" description="Low complexity" evidence="4">
    <location>
        <begin position="19"/>
        <end position="31"/>
    </location>
</feature>
<dbReference type="EMBL" id="CP110422">
    <property type="protein sequence ID" value="WAQ82148.1"/>
    <property type="molecule type" value="Genomic_DNA"/>
</dbReference>